<reference evidence="3 4" key="1">
    <citation type="submission" date="2020-08" db="EMBL/GenBank/DDBJ databases">
        <title>Sequencing the genomes of 1000 actinobacteria strains.</title>
        <authorList>
            <person name="Klenk H.-P."/>
        </authorList>
    </citation>
    <scope>NUCLEOTIDE SEQUENCE [LARGE SCALE GENOMIC DNA]</scope>
    <source>
        <strain evidence="3 4">DSM 46887</strain>
    </source>
</reference>
<dbReference type="FunFam" id="2.40.50.100:FF:000003">
    <property type="entry name" value="Acetyl-CoA carboxylase biotin carboxyl carrier protein"/>
    <property type="match status" value="1"/>
</dbReference>
<dbReference type="SUPFAM" id="SSF51230">
    <property type="entry name" value="Single hybrid motif"/>
    <property type="match status" value="1"/>
</dbReference>
<dbReference type="Gene3D" id="2.40.50.100">
    <property type="match status" value="1"/>
</dbReference>
<evidence type="ECO:0000313" key="3">
    <source>
        <dbReference type="EMBL" id="MBB5821288.1"/>
    </source>
</evidence>
<accession>A0A7W9IJI7</accession>
<dbReference type="RefSeq" id="WP_311734307.1">
    <property type="nucleotide sequence ID" value="NZ_JACHMP010000001.1"/>
</dbReference>
<keyword evidence="1" id="KW-0092">Biotin</keyword>
<sequence>MAEVRAEMVANVWKVLVAEGDSVVEGDTLVILESMKMEIPVLTEDDGVVTQIKVAEGDVIQEGDLIAVIE</sequence>
<name>A0A7W9IJI7_9ACTN</name>
<organism evidence="3 4">
    <name type="scientific">Streptosporangium becharense</name>
    <dbReference type="NCBI Taxonomy" id="1816182"/>
    <lineage>
        <taxon>Bacteria</taxon>
        <taxon>Bacillati</taxon>
        <taxon>Actinomycetota</taxon>
        <taxon>Actinomycetes</taxon>
        <taxon>Streptosporangiales</taxon>
        <taxon>Streptosporangiaceae</taxon>
        <taxon>Streptosporangium</taxon>
    </lineage>
</organism>
<dbReference type="InterPro" id="IPR050709">
    <property type="entry name" value="Biotin_Carboxyl_Carrier/Decarb"/>
</dbReference>
<keyword evidence="4" id="KW-1185">Reference proteome</keyword>
<gene>
    <name evidence="3" type="ORF">F4562_004350</name>
</gene>
<feature type="domain" description="Lipoyl-binding" evidence="2">
    <location>
        <begin position="1"/>
        <end position="70"/>
    </location>
</feature>
<dbReference type="CDD" id="cd06850">
    <property type="entry name" value="biotinyl_domain"/>
    <property type="match status" value="1"/>
</dbReference>
<dbReference type="PANTHER" id="PTHR45266">
    <property type="entry name" value="OXALOACETATE DECARBOXYLASE ALPHA CHAIN"/>
    <property type="match status" value="1"/>
</dbReference>
<protein>
    <submittedName>
        <fullName evidence="3">Biotin carboxyl carrier protein</fullName>
    </submittedName>
</protein>
<dbReference type="EMBL" id="JACHMP010000001">
    <property type="protein sequence ID" value="MBB5821288.1"/>
    <property type="molecule type" value="Genomic_DNA"/>
</dbReference>
<evidence type="ECO:0000313" key="4">
    <source>
        <dbReference type="Proteomes" id="UP000540685"/>
    </source>
</evidence>
<dbReference type="AlphaFoldDB" id="A0A7W9IJI7"/>
<evidence type="ECO:0000256" key="1">
    <source>
        <dbReference type="ARBA" id="ARBA00023267"/>
    </source>
</evidence>
<dbReference type="InterPro" id="IPR011053">
    <property type="entry name" value="Single_hybrid_motif"/>
</dbReference>
<comment type="caution">
    <text evidence="3">The sequence shown here is derived from an EMBL/GenBank/DDBJ whole genome shotgun (WGS) entry which is preliminary data.</text>
</comment>
<dbReference type="Pfam" id="PF00364">
    <property type="entry name" value="Biotin_lipoyl"/>
    <property type="match status" value="1"/>
</dbReference>
<proteinExistence type="predicted"/>
<dbReference type="PROSITE" id="PS50968">
    <property type="entry name" value="BIOTINYL_LIPOYL"/>
    <property type="match status" value="1"/>
</dbReference>
<dbReference type="Proteomes" id="UP000540685">
    <property type="component" value="Unassembled WGS sequence"/>
</dbReference>
<dbReference type="InterPro" id="IPR000089">
    <property type="entry name" value="Biotin_lipoyl"/>
</dbReference>
<dbReference type="NCBIfam" id="NF004547">
    <property type="entry name" value="PRK05889.1"/>
    <property type="match status" value="1"/>
</dbReference>
<evidence type="ECO:0000259" key="2">
    <source>
        <dbReference type="PROSITE" id="PS50968"/>
    </source>
</evidence>
<dbReference type="PANTHER" id="PTHR45266:SF3">
    <property type="entry name" value="OXALOACETATE DECARBOXYLASE ALPHA CHAIN"/>
    <property type="match status" value="1"/>
</dbReference>